<dbReference type="Gene3D" id="1.10.110.10">
    <property type="entry name" value="Plant lipid-transfer and hydrophobic proteins"/>
    <property type="match status" value="1"/>
</dbReference>
<proteinExistence type="inferred from homology"/>
<feature type="signal peptide" evidence="2">
    <location>
        <begin position="1"/>
        <end position="22"/>
    </location>
</feature>
<dbReference type="EMBL" id="JBBPBN010000816">
    <property type="protein sequence ID" value="KAK8482096.1"/>
    <property type="molecule type" value="Genomic_DNA"/>
</dbReference>
<accession>A0ABR1ZDH8</accession>
<dbReference type="InterPro" id="IPR000528">
    <property type="entry name" value="Plant_nsLTP"/>
</dbReference>
<feature type="domain" description="Bifunctional inhibitor/plant lipid transfer protein/seed storage helical" evidence="3">
    <location>
        <begin position="49"/>
        <end position="135"/>
    </location>
</feature>
<dbReference type="EMBL" id="JBBPBN010000816">
    <property type="protein sequence ID" value="KAK8482091.1"/>
    <property type="molecule type" value="Genomic_DNA"/>
</dbReference>
<dbReference type="PANTHER" id="PTHR33076">
    <property type="entry name" value="NON-SPECIFIC LIPID-TRANSFER PROTEIN 2-RELATED"/>
    <property type="match status" value="1"/>
</dbReference>
<keyword evidence="2" id="KW-0732">Signal</keyword>
<evidence type="ECO:0000313" key="6">
    <source>
        <dbReference type="EMBL" id="KAK8482091.1"/>
    </source>
</evidence>
<keyword evidence="8" id="KW-1185">Reference proteome</keyword>
<evidence type="ECO:0000259" key="3">
    <source>
        <dbReference type="Pfam" id="PF00234"/>
    </source>
</evidence>
<comment type="caution">
    <text evidence="4">The sequence shown here is derived from an EMBL/GenBank/DDBJ whole genome shotgun (WGS) entry which is preliminary data.</text>
</comment>
<evidence type="ECO:0000313" key="5">
    <source>
        <dbReference type="EMBL" id="KAK8482085.1"/>
    </source>
</evidence>
<organism evidence="4 8">
    <name type="scientific">Hibiscus sabdariffa</name>
    <name type="common">roselle</name>
    <dbReference type="NCBI Taxonomy" id="183260"/>
    <lineage>
        <taxon>Eukaryota</taxon>
        <taxon>Viridiplantae</taxon>
        <taxon>Streptophyta</taxon>
        <taxon>Embryophyta</taxon>
        <taxon>Tracheophyta</taxon>
        <taxon>Spermatophyta</taxon>
        <taxon>Magnoliopsida</taxon>
        <taxon>eudicotyledons</taxon>
        <taxon>Gunneridae</taxon>
        <taxon>Pentapetalae</taxon>
        <taxon>rosids</taxon>
        <taxon>malvids</taxon>
        <taxon>Malvales</taxon>
        <taxon>Malvaceae</taxon>
        <taxon>Malvoideae</taxon>
        <taxon>Hibiscus</taxon>
    </lineage>
</organism>
<dbReference type="Pfam" id="PF00234">
    <property type="entry name" value="Tryp_alpha_amyl"/>
    <property type="match status" value="1"/>
</dbReference>
<dbReference type="InterPro" id="IPR016140">
    <property type="entry name" value="Bifunc_inhib/LTP/seed_store"/>
</dbReference>
<dbReference type="SUPFAM" id="SSF47699">
    <property type="entry name" value="Bifunctional inhibitor/lipid-transfer protein/seed storage 2S albumin"/>
    <property type="match status" value="1"/>
</dbReference>
<evidence type="ECO:0000313" key="8">
    <source>
        <dbReference type="Proteomes" id="UP001396334"/>
    </source>
</evidence>
<dbReference type="InterPro" id="IPR036312">
    <property type="entry name" value="Bifun_inhib/LTP/seed_sf"/>
</dbReference>
<dbReference type="EMBL" id="JBBPBN010001379">
    <property type="protein sequence ID" value="KAK8478405.1"/>
    <property type="molecule type" value="Genomic_DNA"/>
</dbReference>
<evidence type="ECO:0000313" key="4">
    <source>
        <dbReference type="EMBL" id="KAK8478405.1"/>
    </source>
</evidence>
<dbReference type="Proteomes" id="UP001396334">
    <property type="component" value="Unassembled WGS sequence"/>
</dbReference>
<gene>
    <name evidence="4" type="ORF">V6N11_028503</name>
    <name evidence="5" type="ORF">V6N11_069112</name>
    <name evidence="6" type="ORF">V6N11_069118</name>
    <name evidence="7" type="ORF">V6N11_069123</name>
</gene>
<name>A0ABR1ZDH8_9ROSI</name>
<sequence>MCASLKFLAILICITLVSIVSANRESIGTLLGNRPSPSERYVSPFGWDDVLASLSTCKPFFTCKAPDPLPKCCAGAKYLVEKTKTKRDEQELCELLKSTLLQHLPGEYDPKRLPLLGEKCHINFYFPPVTNDTNCYN</sequence>
<evidence type="ECO:0000256" key="1">
    <source>
        <dbReference type="ARBA" id="ARBA00009748"/>
    </source>
</evidence>
<dbReference type="EMBL" id="JBBPBN010000816">
    <property type="protein sequence ID" value="KAK8482085.1"/>
    <property type="molecule type" value="Genomic_DNA"/>
</dbReference>
<evidence type="ECO:0000256" key="2">
    <source>
        <dbReference type="SAM" id="SignalP"/>
    </source>
</evidence>
<feature type="chain" id="PRO_5045031532" description="Bifunctional inhibitor/plant lipid transfer protein/seed storage helical domain-containing protein" evidence="2">
    <location>
        <begin position="23"/>
        <end position="137"/>
    </location>
</feature>
<evidence type="ECO:0000313" key="7">
    <source>
        <dbReference type="EMBL" id="KAK8482096.1"/>
    </source>
</evidence>
<protein>
    <recommendedName>
        <fullName evidence="3">Bifunctional inhibitor/plant lipid transfer protein/seed storage helical domain-containing protein</fullName>
    </recommendedName>
</protein>
<comment type="similarity">
    <text evidence="1">Belongs to the plant LTP family.</text>
</comment>
<reference evidence="4 8" key="1">
    <citation type="journal article" date="2024" name="G3 (Bethesda)">
        <title>Genome assembly of Hibiscus sabdariffa L. provides insights into metabolisms of medicinal natural products.</title>
        <authorList>
            <person name="Kim T."/>
        </authorList>
    </citation>
    <scope>NUCLEOTIDE SEQUENCE [LARGE SCALE GENOMIC DNA]</scope>
    <source>
        <strain evidence="4">TK-2024</strain>
        <tissue evidence="4">Old leaves</tissue>
    </source>
</reference>